<keyword evidence="4" id="KW-0808">Transferase</keyword>
<keyword evidence="7 9" id="KW-0573">Peptidoglycan synthesis</keyword>
<evidence type="ECO:0000256" key="5">
    <source>
        <dbReference type="ARBA" id="ARBA00022801"/>
    </source>
</evidence>
<dbReference type="Pfam" id="PF03734">
    <property type="entry name" value="YkuD"/>
    <property type="match status" value="1"/>
</dbReference>
<evidence type="ECO:0000256" key="1">
    <source>
        <dbReference type="ARBA" id="ARBA00004752"/>
    </source>
</evidence>
<reference evidence="14" key="1">
    <citation type="journal article" date="2019" name="Int. J. Syst. Evol. Microbiol.">
        <title>The Global Catalogue of Microorganisms (GCM) 10K type strain sequencing project: providing services to taxonomists for standard genome sequencing and annotation.</title>
        <authorList>
            <consortium name="The Broad Institute Genomics Platform"/>
            <consortium name="The Broad Institute Genome Sequencing Center for Infectious Disease"/>
            <person name="Wu L."/>
            <person name="Ma J."/>
        </authorList>
    </citation>
    <scope>NUCLEOTIDE SEQUENCE [LARGE SCALE GENOMIC DNA]</scope>
    <source>
        <strain evidence="14">CCUG 60023</strain>
    </source>
</reference>
<dbReference type="SUPFAM" id="SSF141523">
    <property type="entry name" value="L,D-transpeptidase catalytic domain-like"/>
    <property type="match status" value="1"/>
</dbReference>
<dbReference type="InterPro" id="IPR005490">
    <property type="entry name" value="LD_TPept_cat_dom"/>
</dbReference>
<comment type="pathway">
    <text evidence="1 9">Cell wall biogenesis; peptidoglycan biosynthesis.</text>
</comment>
<keyword evidence="3" id="KW-0328">Glycosyltransferase</keyword>
<evidence type="ECO:0000259" key="12">
    <source>
        <dbReference type="PROSITE" id="PS52029"/>
    </source>
</evidence>
<name>A0ABW3FIN3_9HYPH</name>
<dbReference type="PROSITE" id="PS52029">
    <property type="entry name" value="LD_TPASE"/>
    <property type="match status" value="1"/>
</dbReference>
<evidence type="ECO:0000256" key="8">
    <source>
        <dbReference type="ARBA" id="ARBA00023316"/>
    </source>
</evidence>
<organism evidence="13 14">
    <name type="scientific">Pseudahrensia aquimaris</name>
    <dbReference type="NCBI Taxonomy" id="744461"/>
    <lineage>
        <taxon>Bacteria</taxon>
        <taxon>Pseudomonadati</taxon>
        <taxon>Pseudomonadota</taxon>
        <taxon>Alphaproteobacteria</taxon>
        <taxon>Hyphomicrobiales</taxon>
        <taxon>Ahrensiaceae</taxon>
        <taxon>Pseudahrensia</taxon>
    </lineage>
</organism>
<feature type="region of interest" description="Disordered" evidence="10">
    <location>
        <begin position="79"/>
        <end position="180"/>
    </location>
</feature>
<comment type="caution">
    <text evidence="13">The sequence shown here is derived from an EMBL/GenBank/DDBJ whole genome shotgun (WGS) entry which is preliminary data.</text>
</comment>
<feature type="chain" id="PRO_5045182310" evidence="11">
    <location>
        <begin position="21"/>
        <end position="371"/>
    </location>
</feature>
<dbReference type="Proteomes" id="UP001597101">
    <property type="component" value="Unassembled WGS sequence"/>
</dbReference>
<evidence type="ECO:0000256" key="10">
    <source>
        <dbReference type="SAM" id="MobiDB-lite"/>
    </source>
</evidence>
<dbReference type="EMBL" id="JBHTJV010000009">
    <property type="protein sequence ID" value="MFD0916760.1"/>
    <property type="molecule type" value="Genomic_DNA"/>
</dbReference>
<keyword evidence="8 9" id="KW-0961">Cell wall biogenesis/degradation</keyword>
<dbReference type="CDD" id="cd16913">
    <property type="entry name" value="YkuD_like"/>
    <property type="match status" value="1"/>
</dbReference>
<evidence type="ECO:0000256" key="11">
    <source>
        <dbReference type="SAM" id="SignalP"/>
    </source>
</evidence>
<dbReference type="InterPro" id="IPR038063">
    <property type="entry name" value="Transpep_catalytic_dom"/>
</dbReference>
<feature type="compositionally biased region" description="Basic and acidic residues" evidence="10">
    <location>
        <begin position="87"/>
        <end position="102"/>
    </location>
</feature>
<evidence type="ECO:0000313" key="14">
    <source>
        <dbReference type="Proteomes" id="UP001597101"/>
    </source>
</evidence>
<sequence length="371" mass="41396">MFSGFSKVFTPLVLVLALFAAGCSSSSRSVSGYTGPSISSVSAKRSAARADVRSARSEVRQAKREVAKLERDIARNERRLKRNISTKRKDTAKKAVRADKRALRSAKRSLRRAERSLRRAERRQERAERAVTKARNDKREAERRFAQAERDRKAAERASQRADARRALERKDADKPDNSRRLFALSDPALANISDYKARVDGGFPVAAIPVSKMNKRNFRQVVNYRTSHKPGTLVVDPHGKFLYLVQPGGKAMRYGIGVGKAGFEWSGEAHIGWKQEWPKWTPPAEMIERRPDLAKWGVDNGGMPGGPTNPLGARALYLMQGNVDTLYRLHGTPEWSSIGTAASSGCIRLMNQDVIDLYKRVPNGTKVVVL</sequence>
<evidence type="ECO:0000313" key="13">
    <source>
        <dbReference type="EMBL" id="MFD0916760.1"/>
    </source>
</evidence>
<feature type="signal peptide" evidence="11">
    <location>
        <begin position="1"/>
        <end position="20"/>
    </location>
</feature>
<evidence type="ECO:0000256" key="6">
    <source>
        <dbReference type="ARBA" id="ARBA00022960"/>
    </source>
</evidence>
<evidence type="ECO:0000256" key="3">
    <source>
        <dbReference type="ARBA" id="ARBA00022676"/>
    </source>
</evidence>
<dbReference type="PANTHER" id="PTHR30582:SF24">
    <property type="entry name" value="L,D-TRANSPEPTIDASE ERFK_SRFK-RELATED"/>
    <property type="match status" value="1"/>
</dbReference>
<dbReference type="PROSITE" id="PS51257">
    <property type="entry name" value="PROKAR_LIPOPROTEIN"/>
    <property type="match status" value="1"/>
</dbReference>
<protein>
    <submittedName>
        <fullName evidence="13">L,D-transpeptidase family protein</fullName>
    </submittedName>
</protein>
<proteinExistence type="inferred from homology"/>
<dbReference type="Gene3D" id="2.40.440.10">
    <property type="entry name" value="L,D-transpeptidase catalytic domain-like"/>
    <property type="match status" value="1"/>
</dbReference>
<dbReference type="PANTHER" id="PTHR30582">
    <property type="entry name" value="L,D-TRANSPEPTIDASE"/>
    <property type="match status" value="1"/>
</dbReference>
<dbReference type="SUPFAM" id="SSF57997">
    <property type="entry name" value="Tropomyosin"/>
    <property type="match status" value="1"/>
</dbReference>
<feature type="compositionally biased region" description="Basic and acidic residues" evidence="10">
    <location>
        <begin position="111"/>
        <end position="180"/>
    </location>
</feature>
<gene>
    <name evidence="13" type="ORF">ACFQ14_10110</name>
</gene>
<feature type="active site" description="Nucleophile" evidence="9">
    <location>
        <position position="347"/>
    </location>
</feature>
<keyword evidence="11" id="KW-0732">Signal</keyword>
<evidence type="ECO:0000256" key="4">
    <source>
        <dbReference type="ARBA" id="ARBA00022679"/>
    </source>
</evidence>
<accession>A0ABW3FIN3</accession>
<evidence type="ECO:0000256" key="7">
    <source>
        <dbReference type="ARBA" id="ARBA00022984"/>
    </source>
</evidence>
<feature type="domain" description="L,D-TPase catalytic" evidence="12">
    <location>
        <begin position="232"/>
        <end position="371"/>
    </location>
</feature>
<evidence type="ECO:0000256" key="9">
    <source>
        <dbReference type="PROSITE-ProRule" id="PRU01373"/>
    </source>
</evidence>
<dbReference type="RefSeq" id="WP_377212609.1">
    <property type="nucleotide sequence ID" value="NZ_JBHTJV010000009.1"/>
</dbReference>
<comment type="similarity">
    <text evidence="2">Belongs to the YkuD family.</text>
</comment>
<dbReference type="InterPro" id="IPR050979">
    <property type="entry name" value="LD-transpeptidase"/>
</dbReference>
<evidence type="ECO:0000256" key="2">
    <source>
        <dbReference type="ARBA" id="ARBA00005992"/>
    </source>
</evidence>
<keyword evidence="6 9" id="KW-0133">Cell shape</keyword>
<feature type="active site" description="Proton donor/acceptor" evidence="9">
    <location>
        <position position="331"/>
    </location>
</feature>
<keyword evidence="5" id="KW-0378">Hydrolase</keyword>
<keyword evidence="14" id="KW-1185">Reference proteome</keyword>